<evidence type="ECO:0000256" key="10">
    <source>
        <dbReference type="ARBA" id="ARBA00022695"/>
    </source>
</evidence>
<dbReference type="GO" id="GO:0009398">
    <property type="term" value="P:FMN biosynthetic process"/>
    <property type="evidence" value="ECO:0007669"/>
    <property type="project" value="UniProtKB-UniPathway"/>
</dbReference>
<dbReference type="InterPro" id="IPR023465">
    <property type="entry name" value="Riboflavin_kinase_dom_sf"/>
</dbReference>
<evidence type="ECO:0000256" key="1">
    <source>
        <dbReference type="ARBA" id="ARBA00004726"/>
    </source>
</evidence>
<dbReference type="GO" id="GO:0006747">
    <property type="term" value="P:FAD biosynthetic process"/>
    <property type="evidence" value="ECO:0007669"/>
    <property type="project" value="UniProtKB-UniPathway"/>
</dbReference>
<accession>A0A382WYN0</accession>
<dbReference type="InterPro" id="IPR023468">
    <property type="entry name" value="Riboflavin_kinase"/>
</dbReference>
<dbReference type="Pfam" id="PF01687">
    <property type="entry name" value="Flavokinase"/>
    <property type="match status" value="1"/>
</dbReference>
<dbReference type="SUPFAM" id="SSF82114">
    <property type="entry name" value="Riboflavin kinase-like"/>
    <property type="match status" value="1"/>
</dbReference>
<evidence type="ECO:0000256" key="5">
    <source>
        <dbReference type="ARBA" id="ARBA00012393"/>
    </source>
</evidence>
<dbReference type="CDD" id="cd02064">
    <property type="entry name" value="FAD_synthetase_N"/>
    <property type="match status" value="1"/>
</dbReference>
<evidence type="ECO:0000256" key="15">
    <source>
        <dbReference type="ARBA" id="ARBA00023268"/>
    </source>
</evidence>
<dbReference type="AlphaFoldDB" id="A0A382WYN0"/>
<comment type="pathway">
    <text evidence="2">Cofactor biosynthesis; FMN biosynthesis; FMN from riboflavin (ATP route): step 1/1.</text>
</comment>
<dbReference type="GO" id="GO:0008531">
    <property type="term" value="F:riboflavin kinase activity"/>
    <property type="evidence" value="ECO:0007669"/>
    <property type="project" value="UniProtKB-EC"/>
</dbReference>
<dbReference type="GO" id="GO:0009231">
    <property type="term" value="P:riboflavin biosynthetic process"/>
    <property type="evidence" value="ECO:0007669"/>
    <property type="project" value="InterPro"/>
</dbReference>
<keyword evidence="13" id="KW-0274">FAD</keyword>
<dbReference type="InterPro" id="IPR015864">
    <property type="entry name" value="FAD_synthase"/>
</dbReference>
<gene>
    <name evidence="18" type="ORF">METZ01_LOCUS416514</name>
</gene>
<dbReference type="EC" id="2.7.1.26" evidence="4"/>
<dbReference type="Gene3D" id="3.40.50.620">
    <property type="entry name" value="HUPs"/>
    <property type="match status" value="1"/>
</dbReference>
<dbReference type="GO" id="GO:0003919">
    <property type="term" value="F:FMN adenylyltransferase activity"/>
    <property type="evidence" value="ECO:0007669"/>
    <property type="project" value="UniProtKB-EC"/>
</dbReference>
<dbReference type="SUPFAM" id="SSF52374">
    <property type="entry name" value="Nucleotidylyl transferase"/>
    <property type="match status" value="1"/>
</dbReference>
<evidence type="ECO:0000259" key="16">
    <source>
        <dbReference type="Pfam" id="PF01687"/>
    </source>
</evidence>
<dbReference type="InterPro" id="IPR015865">
    <property type="entry name" value="Riboflavin_kinase_bac/euk"/>
</dbReference>
<dbReference type="UniPathway" id="UPA00276">
    <property type="reaction ID" value="UER00406"/>
</dbReference>
<feature type="domain" description="Riboflavin kinase" evidence="16">
    <location>
        <begin position="184"/>
        <end position="215"/>
    </location>
</feature>
<dbReference type="Gene3D" id="2.40.30.30">
    <property type="entry name" value="Riboflavin kinase-like"/>
    <property type="match status" value="1"/>
</dbReference>
<evidence type="ECO:0000256" key="9">
    <source>
        <dbReference type="ARBA" id="ARBA00022679"/>
    </source>
</evidence>
<feature type="domain" description="FAD synthetase" evidence="17">
    <location>
        <begin position="14"/>
        <end position="166"/>
    </location>
</feature>
<dbReference type="EC" id="2.7.7.2" evidence="5"/>
<protein>
    <recommendedName>
        <fullName evidence="6">Bifunctional riboflavin kinase/FMN adenylyltransferase</fullName>
        <ecNumber evidence="4">2.7.1.26</ecNumber>
        <ecNumber evidence="5">2.7.7.2</ecNumber>
    </recommendedName>
</protein>
<evidence type="ECO:0000256" key="6">
    <source>
        <dbReference type="ARBA" id="ARBA00018483"/>
    </source>
</evidence>
<keyword evidence="7" id="KW-0285">Flavoprotein</keyword>
<organism evidence="18">
    <name type="scientific">marine metagenome</name>
    <dbReference type="NCBI Taxonomy" id="408172"/>
    <lineage>
        <taxon>unclassified sequences</taxon>
        <taxon>metagenomes</taxon>
        <taxon>ecological metagenomes</taxon>
    </lineage>
</organism>
<evidence type="ECO:0000256" key="11">
    <source>
        <dbReference type="ARBA" id="ARBA00022741"/>
    </source>
</evidence>
<dbReference type="InterPro" id="IPR004821">
    <property type="entry name" value="Cyt_trans-like"/>
</dbReference>
<sequence>MKIIRRPKNNDPMFKKGSVITIGIFDGVHLGHQSLIKKLKQKAVQMELPSIVFSFEPTPNDYFSKKQNKRLTSLRDKHRLINEYQIDYLYCPPFDSTMENLSPNQFMTKHLINLFNPRYMVIGDDFRFAKDRTGSIKDLVMSGASHNFEVEQITSIVDNHTRISSSLIRDSLSKANLMLANQMLGRNYSLMGRVIYGQQAGSTLGFPTANIDLSKTNNPLR</sequence>
<evidence type="ECO:0000256" key="8">
    <source>
        <dbReference type="ARBA" id="ARBA00022643"/>
    </source>
</evidence>
<dbReference type="FunFam" id="3.40.50.620:FF:000021">
    <property type="entry name" value="Riboflavin biosynthesis protein"/>
    <property type="match status" value="1"/>
</dbReference>
<name>A0A382WYN0_9ZZZZ</name>
<dbReference type="Pfam" id="PF06574">
    <property type="entry name" value="FAD_syn"/>
    <property type="match status" value="1"/>
</dbReference>
<evidence type="ECO:0000313" key="18">
    <source>
        <dbReference type="EMBL" id="SVD63660.1"/>
    </source>
</evidence>
<dbReference type="UniPathway" id="UPA00277">
    <property type="reaction ID" value="UER00407"/>
</dbReference>
<keyword evidence="11" id="KW-0547">Nucleotide-binding</keyword>
<dbReference type="EMBL" id="UINC01163378">
    <property type="protein sequence ID" value="SVD63660.1"/>
    <property type="molecule type" value="Genomic_DNA"/>
</dbReference>
<proteinExistence type="inferred from homology"/>
<keyword evidence="14" id="KW-0067">ATP-binding</keyword>
<dbReference type="GO" id="GO:0005524">
    <property type="term" value="F:ATP binding"/>
    <property type="evidence" value="ECO:0007669"/>
    <property type="project" value="UniProtKB-KW"/>
</dbReference>
<evidence type="ECO:0000256" key="3">
    <source>
        <dbReference type="ARBA" id="ARBA00010214"/>
    </source>
</evidence>
<dbReference type="InterPro" id="IPR014729">
    <property type="entry name" value="Rossmann-like_a/b/a_fold"/>
</dbReference>
<evidence type="ECO:0000256" key="14">
    <source>
        <dbReference type="ARBA" id="ARBA00022840"/>
    </source>
</evidence>
<dbReference type="PANTHER" id="PTHR22749:SF6">
    <property type="entry name" value="RIBOFLAVIN KINASE"/>
    <property type="match status" value="1"/>
</dbReference>
<evidence type="ECO:0000259" key="17">
    <source>
        <dbReference type="Pfam" id="PF06574"/>
    </source>
</evidence>
<dbReference type="NCBIfam" id="TIGR00083">
    <property type="entry name" value="ribF"/>
    <property type="match status" value="1"/>
</dbReference>
<evidence type="ECO:0000256" key="4">
    <source>
        <dbReference type="ARBA" id="ARBA00012105"/>
    </source>
</evidence>
<reference evidence="18" key="1">
    <citation type="submission" date="2018-05" db="EMBL/GenBank/DDBJ databases">
        <authorList>
            <person name="Lanie J.A."/>
            <person name="Ng W.-L."/>
            <person name="Kazmierczak K.M."/>
            <person name="Andrzejewski T.M."/>
            <person name="Davidsen T.M."/>
            <person name="Wayne K.J."/>
            <person name="Tettelin H."/>
            <person name="Glass J.I."/>
            <person name="Rusch D."/>
            <person name="Podicherti R."/>
            <person name="Tsui H.-C.T."/>
            <person name="Winkler M.E."/>
        </authorList>
    </citation>
    <scope>NUCLEOTIDE SEQUENCE</scope>
</reference>
<keyword evidence="12" id="KW-0418">Kinase</keyword>
<dbReference type="PANTHER" id="PTHR22749">
    <property type="entry name" value="RIBOFLAVIN KINASE/FMN ADENYLYLTRANSFERASE"/>
    <property type="match status" value="1"/>
</dbReference>
<comment type="pathway">
    <text evidence="1">Cofactor biosynthesis; FAD biosynthesis; FAD from FMN: step 1/1.</text>
</comment>
<keyword evidence="15" id="KW-0511">Multifunctional enzyme</keyword>
<evidence type="ECO:0000256" key="7">
    <source>
        <dbReference type="ARBA" id="ARBA00022630"/>
    </source>
</evidence>
<keyword evidence="8" id="KW-0288">FMN</keyword>
<keyword evidence="9" id="KW-0808">Transferase</keyword>
<keyword evidence="10" id="KW-0548">Nucleotidyltransferase</keyword>
<evidence type="ECO:0000256" key="2">
    <source>
        <dbReference type="ARBA" id="ARBA00005201"/>
    </source>
</evidence>
<dbReference type="NCBIfam" id="TIGR00125">
    <property type="entry name" value="cyt_tran_rel"/>
    <property type="match status" value="1"/>
</dbReference>
<evidence type="ECO:0000256" key="13">
    <source>
        <dbReference type="ARBA" id="ARBA00022827"/>
    </source>
</evidence>
<dbReference type="InterPro" id="IPR002606">
    <property type="entry name" value="Riboflavin_kinase_bac"/>
</dbReference>
<evidence type="ECO:0000256" key="12">
    <source>
        <dbReference type="ARBA" id="ARBA00022777"/>
    </source>
</evidence>
<feature type="non-terminal residue" evidence="18">
    <location>
        <position position="221"/>
    </location>
</feature>
<comment type="similarity">
    <text evidence="3">Belongs to the RibF family.</text>
</comment>